<feature type="compositionally biased region" description="Pro residues" evidence="7">
    <location>
        <begin position="121"/>
        <end position="142"/>
    </location>
</feature>
<dbReference type="InterPro" id="IPR013088">
    <property type="entry name" value="Znf_NHR/GATA"/>
</dbReference>
<feature type="compositionally biased region" description="Polar residues" evidence="7">
    <location>
        <begin position="29"/>
        <end position="47"/>
    </location>
</feature>
<evidence type="ECO:0000256" key="2">
    <source>
        <dbReference type="ARBA" id="ARBA00022771"/>
    </source>
</evidence>
<feature type="compositionally biased region" description="Polar residues" evidence="7">
    <location>
        <begin position="271"/>
        <end position="286"/>
    </location>
</feature>
<dbReference type="CDD" id="cd00202">
    <property type="entry name" value="ZnF_GATA"/>
    <property type="match status" value="1"/>
</dbReference>
<feature type="compositionally biased region" description="Polar residues" evidence="7">
    <location>
        <begin position="72"/>
        <end position="81"/>
    </location>
</feature>
<dbReference type="PANTHER" id="PTHR47172:SF24">
    <property type="entry name" value="GATA ZINC FINGER DOMAIN-CONTAINING PROTEIN 14-RELATED"/>
    <property type="match status" value="1"/>
</dbReference>
<keyword evidence="3" id="KW-0862">Zinc</keyword>
<evidence type="ECO:0000256" key="7">
    <source>
        <dbReference type="SAM" id="MobiDB-lite"/>
    </source>
</evidence>
<comment type="caution">
    <text evidence="9">The sequence shown here is derived from an EMBL/GenBank/DDBJ whole genome shotgun (WGS) entry which is preliminary data.</text>
</comment>
<dbReference type="STRING" id="139825.A0A401GWP3"/>
<feature type="compositionally biased region" description="Low complexity" evidence="7">
    <location>
        <begin position="48"/>
        <end position="67"/>
    </location>
</feature>
<dbReference type="InParanoid" id="A0A401GWP3"/>
<feature type="compositionally biased region" description="Polar residues" evidence="7">
    <location>
        <begin position="300"/>
        <end position="309"/>
    </location>
</feature>
<dbReference type="SUPFAM" id="SSF57716">
    <property type="entry name" value="Glucocorticoid receptor-like (DNA-binding domain)"/>
    <property type="match status" value="1"/>
</dbReference>
<feature type="domain" description="GATA-type" evidence="8">
    <location>
        <begin position="344"/>
        <end position="379"/>
    </location>
</feature>
<feature type="compositionally biased region" description="Basic and acidic residues" evidence="7">
    <location>
        <begin position="204"/>
        <end position="214"/>
    </location>
</feature>
<feature type="compositionally biased region" description="Low complexity" evidence="7">
    <location>
        <begin position="17"/>
        <end position="28"/>
    </location>
</feature>
<evidence type="ECO:0000256" key="5">
    <source>
        <dbReference type="ARBA" id="ARBA00023163"/>
    </source>
</evidence>
<evidence type="ECO:0000256" key="4">
    <source>
        <dbReference type="ARBA" id="ARBA00023015"/>
    </source>
</evidence>
<dbReference type="Proteomes" id="UP000287166">
    <property type="component" value="Unassembled WGS sequence"/>
</dbReference>
<dbReference type="GO" id="GO:0043565">
    <property type="term" value="F:sequence-specific DNA binding"/>
    <property type="evidence" value="ECO:0007669"/>
    <property type="project" value="InterPro"/>
</dbReference>
<dbReference type="PROSITE" id="PS50114">
    <property type="entry name" value="GATA_ZN_FINGER_2"/>
    <property type="match status" value="1"/>
</dbReference>
<evidence type="ECO:0000313" key="9">
    <source>
        <dbReference type="EMBL" id="GBE86620.1"/>
    </source>
</evidence>
<evidence type="ECO:0000256" key="1">
    <source>
        <dbReference type="ARBA" id="ARBA00022723"/>
    </source>
</evidence>
<keyword evidence="10" id="KW-1185">Reference proteome</keyword>
<proteinExistence type="predicted"/>
<evidence type="ECO:0000256" key="6">
    <source>
        <dbReference type="PROSITE-ProRule" id="PRU00094"/>
    </source>
</evidence>
<evidence type="ECO:0000259" key="8">
    <source>
        <dbReference type="PROSITE" id="PS50114"/>
    </source>
</evidence>
<dbReference type="SMART" id="SM00401">
    <property type="entry name" value="ZnF_GATA"/>
    <property type="match status" value="1"/>
</dbReference>
<sequence>MPPFYHFDRSQVPVPPSSASAQPNPVVSYTSLNNALNPDTRPATSDTAYQPSPQPAQSSSSQMASDSRYAYPNSQEVSPSFNYPPYAQYEPPQFQQQQNSSRATVRSASSQAHSPHQPSQPYNPPPPPSYPTQPPYPPPPYGVAPQPSGQWTGESWPHYPPPLPPSHVPPSQEASYAGGARPEMSPSSSSEHRPYPAAGPSRPDVSRNEERPARAPEAAPPPKVRKTRENDPLPPPAPAPAPASALPPPSPLGLDFFKLLDSYRLVMNTASALMQQDPSLTRSAPSPENMDRMLQAATYGVQTLDTASKLSPPEPPRANDRSPEEPDGQGHQPAALEQAETQPGTEGQTCLGCGATSTPEWRRGPMGPRTLCNACGLVYAKLIKKRSRGDQARTRGTLQGNSGMQGPVDESAQVSSNEGGSDDDDSYGSQDRRSEGYGGRE</sequence>
<dbReference type="AlphaFoldDB" id="A0A401GWP3"/>
<name>A0A401GWP3_9APHY</name>
<feature type="compositionally biased region" description="Pro residues" evidence="7">
    <location>
        <begin position="158"/>
        <end position="168"/>
    </location>
</feature>
<keyword evidence="4" id="KW-0805">Transcription regulation</keyword>
<keyword evidence="1" id="KW-0479">Metal-binding</keyword>
<dbReference type="GO" id="GO:0006355">
    <property type="term" value="P:regulation of DNA-templated transcription"/>
    <property type="evidence" value="ECO:0007669"/>
    <property type="project" value="InterPro"/>
</dbReference>
<accession>A0A401GWP3</accession>
<feature type="compositionally biased region" description="Pro residues" evidence="7">
    <location>
        <begin position="232"/>
        <end position="251"/>
    </location>
</feature>
<feature type="compositionally biased region" description="Basic and acidic residues" evidence="7">
    <location>
        <begin position="430"/>
        <end position="441"/>
    </location>
</feature>
<reference evidence="9 10" key="1">
    <citation type="journal article" date="2018" name="Sci. Rep.">
        <title>Genome sequence of the cauliflower mushroom Sparassis crispa (Hanabiratake) and its association with beneficial usage.</title>
        <authorList>
            <person name="Kiyama R."/>
            <person name="Furutani Y."/>
            <person name="Kawaguchi K."/>
            <person name="Nakanishi T."/>
        </authorList>
    </citation>
    <scope>NUCLEOTIDE SEQUENCE [LARGE SCALE GENOMIC DNA]</scope>
</reference>
<feature type="region of interest" description="Disordered" evidence="7">
    <location>
        <begin position="1"/>
        <end position="255"/>
    </location>
</feature>
<feature type="compositionally biased region" description="Polar residues" evidence="7">
    <location>
        <begin position="394"/>
        <end position="404"/>
    </location>
</feature>
<protein>
    <recommendedName>
        <fullName evidence="8">GATA-type domain-containing protein</fullName>
    </recommendedName>
</protein>
<gene>
    <name evidence="9" type="ORF">SCP_0904990</name>
</gene>
<organism evidence="9 10">
    <name type="scientific">Sparassis crispa</name>
    <dbReference type="NCBI Taxonomy" id="139825"/>
    <lineage>
        <taxon>Eukaryota</taxon>
        <taxon>Fungi</taxon>
        <taxon>Dikarya</taxon>
        <taxon>Basidiomycota</taxon>
        <taxon>Agaricomycotina</taxon>
        <taxon>Agaricomycetes</taxon>
        <taxon>Polyporales</taxon>
        <taxon>Sparassidaceae</taxon>
        <taxon>Sparassis</taxon>
    </lineage>
</organism>
<dbReference type="InterPro" id="IPR000679">
    <property type="entry name" value="Znf_GATA"/>
</dbReference>
<feature type="compositionally biased region" description="Low complexity" evidence="7">
    <location>
        <begin position="107"/>
        <end position="120"/>
    </location>
</feature>
<evidence type="ECO:0000256" key="3">
    <source>
        <dbReference type="ARBA" id="ARBA00022833"/>
    </source>
</evidence>
<dbReference type="Pfam" id="PF00320">
    <property type="entry name" value="GATA"/>
    <property type="match status" value="1"/>
</dbReference>
<dbReference type="OrthoDB" id="2162994at2759"/>
<dbReference type="EMBL" id="BFAD01000009">
    <property type="protein sequence ID" value="GBE86620.1"/>
    <property type="molecule type" value="Genomic_DNA"/>
</dbReference>
<dbReference type="PANTHER" id="PTHR47172">
    <property type="entry name" value="OS01G0976800 PROTEIN"/>
    <property type="match status" value="1"/>
</dbReference>
<dbReference type="Gene3D" id="3.30.50.10">
    <property type="entry name" value="Erythroid Transcription Factor GATA-1, subunit A"/>
    <property type="match status" value="1"/>
</dbReference>
<dbReference type="RefSeq" id="XP_027617533.1">
    <property type="nucleotide sequence ID" value="XM_027761732.1"/>
</dbReference>
<dbReference type="GO" id="GO:0008270">
    <property type="term" value="F:zinc ion binding"/>
    <property type="evidence" value="ECO:0007669"/>
    <property type="project" value="UniProtKB-KW"/>
</dbReference>
<feature type="compositionally biased region" description="Polar residues" evidence="7">
    <location>
        <begin position="339"/>
        <end position="348"/>
    </location>
</feature>
<dbReference type="GeneID" id="38783537"/>
<feature type="compositionally biased region" description="Low complexity" evidence="7">
    <location>
        <begin position="83"/>
        <end position="98"/>
    </location>
</feature>
<keyword evidence="2 6" id="KW-0863">Zinc-finger</keyword>
<evidence type="ECO:0000313" key="10">
    <source>
        <dbReference type="Proteomes" id="UP000287166"/>
    </source>
</evidence>
<feature type="region of interest" description="Disordered" evidence="7">
    <location>
        <begin position="383"/>
        <end position="441"/>
    </location>
</feature>
<feature type="region of interest" description="Disordered" evidence="7">
    <location>
        <begin position="271"/>
        <end position="369"/>
    </location>
</feature>
<keyword evidence="5" id="KW-0804">Transcription</keyword>